<dbReference type="AlphaFoldDB" id="A0A077ZY85"/>
<name>A0A077ZY85_STYLE</name>
<gene>
    <name evidence="1" type="primary">Contig15718.g16750</name>
    <name evidence="1" type="ORF">STYLEM_3583</name>
</gene>
<evidence type="ECO:0000313" key="1">
    <source>
        <dbReference type="EMBL" id="CDW74602.1"/>
    </source>
</evidence>
<dbReference type="Proteomes" id="UP000039865">
    <property type="component" value="Unassembled WGS sequence"/>
</dbReference>
<sequence length="92" mass="11084">MNAQQDTPKVKTMEGINRASMYRGMVKTIQRRYMQTMNRNRKIQENHKQTQINSKIWKNFKLVVKISQMTFKAFIQIPSKIIYNKKKSYKII</sequence>
<accession>A0A077ZY85</accession>
<dbReference type="InParanoid" id="A0A077ZY85"/>
<dbReference type="EMBL" id="CCKQ01003487">
    <property type="protein sequence ID" value="CDW74602.1"/>
    <property type="molecule type" value="Genomic_DNA"/>
</dbReference>
<evidence type="ECO:0000313" key="2">
    <source>
        <dbReference type="Proteomes" id="UP000039865"/>
    </source>
</evidence>
<keyword evidence="2" id="KW-1185">Reference proteome</keyword>
<proteinExistence type="predicted"/>
<protein>
    <submittedName>
        <fullName evidence="1">Uncharacterized protein</fullName>
    </submittedName>
</protein>
<organism evidence="1 2">
    <name type="scientific">Stylonychia lemnae</name>
    <name type="common">Ciliate</name>
    <dbReference type="NCBI Taxonomy" id="5949"/>
    <lineage>
        <taxon>Eukaryota</taxon>
        <taxon>Sar</taxon>
        <taxon>Alveolata</taxon>
        <taxon>Ciliophora</taxon>
        <taxon>Intramacronucleata</taxon>
        <taxon>Spirotrichea</taxon>
        <taxon>Stichotrichia</taxon>
        <taxon>Sporadotrichida</taxon>
        <taxon>Oxytrichidae</taxon>
        <taxon>Stylonychinae</taxon>
        <taxon>Stylonychia</taxon>
    </lineage>
</organism>
<reference evidence="1 2" key="1">
    <citation type="submission" date="2014-06" db="EMBL/GenBank/DDBJ databases">
        <authorList>
            <person name="Swart Estienne"/>
        </authorList>
    </citation>
    <scope>NUCLEOTIDE SEQUENCE [LARGE SCALE GENOMIC DNA]</scope>
    <source>
        <strain evidence="1 2">130c</strain>
    </source>
</reference>